<evidence type="ECO:0000313" key="3">
    <source>
        <dbReference type="Proteomes" id="UP001162156"/>
    </source>
</evidence>
<proteinExistence type="predicted"/>
<gene>
    <name evidence="2" type="ORF">NQ314_001995</name>
</gene>
<dbReference type="Proteomes" id="UP001162156">
    <property type="component" value="Unassembled WGS sequence"/>
</dbReference>
<sequence>MSEAEDDILVDIADEDLPKLAKIYESHKDWAPHAYSTITTGIEWKKKSGGKYMTFIFDVFIFTLNETGENVYDALMKTRRLETNFSDRPRLFYSIHNKLYPAVFKALKERKIEIYAEIPCYLYAIPKEEALKFDVECPPEVYIKQLDKTDAPVISALWPHRYKNADKFVEILIEMNGGYGIFLKSSNELVSWALLSMMGQLSLVQTVDDQKKKGYASLITKYLSKELAKKGHDALGTILVENIVSQMMFEKLGFRSLGLCTFTLFR</sequence>
<dbReference type="PANTHER" id="PTHR20958">
    <property type="entry name" value="GLYCINE N-ACYLTRANSFERASE-LIKE PROTEIN"/>
    <property type="match status" value="1"/>
</dbReference>
<dbReference type="Pfam" id="PF08445">
    <property type="entry name" value="FR47"/>
    <property type="match status" value="1"/>
</dbReference>
<dbReference type="InterPro" id="IPR013653">
    <property type="entry name" value="GCN5-like_dom"/>
</dbReference>
<protein>
    <recommendedName>
        <fullName evidence="1">GCN5-related N-acetyltransferase Rv2170-like domain-containing protein</fullName>
    </recommendedName>
</protein>
<keyword evidence="3" id="KW-1185">Reference proteome</keyword>
<evidence type="ECO:0000313" key="2">
    <source>
        <dbReference type="EMBL" id="KAJ8968985.1"/>
    </source>
</evidence>
<evidence type="ECO:0000259" key="1">
    <source>
        <dbReference type="Pfam" id="PF08445"/>
    </source>
</evidence>
<dbReference type="PANTHER" id="PTHR20958:SF6">
    <property type="entry name" value="GLYCINE N-ACYLTRANSFERASE-LIKE PROTEIN"/>
    <property type="match status" value="1"/>
</dbReference>
<organism evidence="2 3">
    <name type="scientific">Rhamnusium bicolor</name>
    <dbReference type="NCBI Taxonomy" id="1586634"/>
    <lineage>
        <taxon>Eukaryota</taxon>
        <taxon>Metazoa</taxon>
        <taxon>Ecdysozoa</taxon>
        <taxon>Arthropoda</taxon>
        <taxon>Hexapoda</taxon>
        <taxon>Insecta</taxon>
        <taxon>Pterygota</taxon>
        <taxon>Neoptera</taxon>
        <taxon>Endopterygota</taxon>
        <taxon>Coleoptera</taxon>
        <taxon>Polyphaga</taxon>
        <taxon>Cucujiformia</taxon>
        <taxon>Chrysomeloidea</taxon>
        <taxon>Cerambycidae</taxon>
        <taxon>Lepturinae</taxon>
        <taxon>Rhagiini</taxon>
        <taxon>Rhamnusium</taxon>
    </lineage>
</organism>
<dbReference type="EMBL" id="JANEYF010000611">
    <property type="protein sequence ID" value="KAJ8968985.1"/>
    <property type="molecule type" value="Genomic_DNA"/>
</dbReference>
<dbReference type="SUPFAM" id="SSF55729">
    <property type="entry name" value="Acyl-CoA N-acyltransferases (Nat)"/>
    <property type="match status" value="1"/>
</dbReference>
<dbReference type="InterPro" id="IPR053225">
    <property type="entry name" value="Acyl-CoA_N-acyltransferase"/>
</dbReference>
<dbReference type="InterPro" id="IPR016181">
    <property type="entry name" value="Acyl_CoA_acyltransferase"/>
</dbReference>
<name>A0AAV8ZRK7_9CUCU</name>
<dbReference type="GO" id="GO:0016747">
    <property type="term" value="F:acyltransferase activity, transferring groups other than amino-acyl groups"/>
    <property type="evidence" value="ECO:0007669"/>
    <property type="project" value="InterPro"/>
</dbReference>
<dbReference type="AlphaFoldDB" id="A0AAV8ZRK7"/>
<dbReference type="Gene3D" id="3.40.630.30">
    <property type="match status" value="1"/>
</dbReference>
<reference evidence="2" key="1">
    <citation type="journal article" date="2023" name="Insect Mol. Biol.">
        <title>Genome sequencing provides insights into the evolution of gene families encoding plant cell wall-degrading enzymes in longhorned beetles.</title>
        <authorList>
            <person name="Shin N.R."/>
            <person name="Okamura Y."/>
            <person name="Kirsch R."/>
            <person name="Pauchet Y."/>
        </authorList>
    </citation>
    <scope>NUCLEOTIDE SEQUENCE</scope>
    <source>
        <strain evidence="2">RBIC_L_NR</strain>
    </source>
</reference>
<comment type="caution">
    <text evidence="2">The sequence shown here is derived from an EMBL/GenBank/DDBJ whole genome shotgun (WGS) entry which is preliminary data.</text>
</comment>
<accession>A0AAV8ZRK7</accession>
<feature type="domain" description="GCN5-related N-acetyltransferase Rv2170-like" evidence="1">
    <location>
        <begin position="179"/>
        <end position="257"/>
    </location>
</feature>